<evidence type="ECO:0000313" key="1">
    <source>
        <dbReference type="EMBL" id="RAK17284.1"/>
    </source>
</evidence>
<name>A0A327Y902_9BACL</name>
<comment type="caution">
    <text evidence="1">The sequence shown here is derived from an EMBL/GenBank/DDBJ whole genome shotgun (WGS) entry which is preliminary data.</text>
</comment>
<dbReference type="Proteomes" id="UP000248555">
    <property type="component" value="Unassembled WGS sequence"/>
</dbReference>
<dbReference type="EMBL" id="QLMH01000012">
    <property type="protein sequence ID" value="RAK17284.1"/>
    <property type="molecule type" value="Genomic_DNA"/>
</dbReference>
<reference evidence="1 2" key="1">
    <citation type="submission" date="2018-06" db="EMBL/GenBank/DDBJ databases">
        <title>Genomic Encyclopedia of Type Strains, Phase III (KMG-III): the genomes of soil and plant-associated and newly described type strains.</title>
        <authorList>
            <person name="Whitman W."/>
        </authorList>
    </citation>
    <scope>NUCLEOTIDE SEQUENCE [LARGE SCALE GENOMIC DNA]</scope>
    <source>
        <strain evidence="1 2">CGMCC 1.8979</strain>
    </source>
</reference>
<organism evidence="1 2">
    <name type="scientific">Paranoxybacillus vitaminiphilus</name>
    <dbReference type="NCBI Taxonomy" id="581036"/>
    <lineage>
        <taxon>Bacteria</taxon>
        <taxon>Bacillati</taxon>
        <taxon>Bacillota</taxon>
        <taxon>Bacilli</taxon>
        <taxon>Bacillales</taxon>
        <taxon>Anoxybacillaceae</taxon>
        <taxon>Paranoxybacillus</taxon>
    </lineage>
</organism>
<keyword evidence="2" id="KW-1185">Reference proteome</keyword>
<gene>
    <name evidence="1" type="ORF">B0I26_1123</name>
</gene>
<protein>
    <recommendedName>
        <fullName evidence="3">DUF4085 family protein</fullName>
    </recommendedName>
</protein>
<accession>A0A327Y902</accession>
<evidence type="ECO:0008006" key="3">
    <source>
        <dbReference type="Google" id="ProtNLM"/>
    </source>
</evidence>
<sequence length="153" mass="18340">MVKYYTFELWGDQSPEAEKQWLRNDKAYYERVKFLKKRISDEAYKILVEKGFHDYTLNEFKVIQEGYDFRKWKIKVEMVVTNEIETWKIKVENVKKIFINHNGTSDDTGFDDWGYEELLDVDESTLSFEILFASGSTILLHFPNNNIFVKQIK</sequence>
<dbReference type="AlphaFoldDB" id="A0A327Y902"/>
<proteinExistence type="predicted"/>
<evidence type="ECO:0000313" key="2">
    <source>
        <dbReference type="Proteomes" id="UP000248555"/>
    </source>
</evidence>